<comment type="similarity">
    <text evidence="1">Belongs to the 'phage' integrase family.</text>
</comment>
<keyword evidence="2" id="KW-0229">DNA integration</keyword>
<name>A0AA48LY75_9ZZZZ</name>
<dbReference type="InterPro" id="IPR038488">
    <property type="entry name" value="Integrase_DNA-bd_sf"/>
</dbReference>
<dbReference type="Pfam" id="PF13356">
    <property type="entry name" value="Arm-DNA-bind_3"/>
    <property type="match status" value="1"/>
</dbReference>
<dbReference type="PANTHER" id="PTHR30629">
    <property type="entry name" value="PROPHAGE INTEGRASE"/>
    <property type="match status" value="1"/>
</dbReference>
<reference evidence="5" key="1">
    <citation type="submission" date="2023-07" db="EMBL/GenBank/DDBJ databases">
        <authorList>
            <person name="Pelsma A.J. K."/>
        </authorList>
    </citation>
    <scope>NUCLEOTIDE SEQUENCE</scope>
</reference>
<keyword evidence="3" id="KW-0238">DNA-binding</keyword>
<evidence type="ECO:0000256" key="3">
    <source>
        <dbReference type="ARBA" id="ARBA00023125"/>
    </source>
</evidence>
<dbReference type="InterPro" id="IPR010998">
    <property type="entry name" value="Integrase_recombinase_N"/>
</dbReference>
<accession>A0AA48LY75</accession>
<evidence type="ECO:0000313" key="5">
    <source>
        <dbReference type="EMBL" id="CAJ0860236.1"/>
    </source>
</evidence>
<proteinExistence type="inferred from homology"/>
<sequence length="157" mass="17076">MAKTLTTTAVDAIRPGRAREEISDAKITGLKLIVQPSGSKSWAFRYSFAGQRRKLTIGAYPAIGVADARQKALEAAAQVEKGLDPGAMKGAAKRAVPNVDGLVETVAAAFVEIYAKPNLRSWQEVQRKLAQDVLPLWSGRRFEDITRGDVHRLADSM</sequence>
<evidence type="ECO:0000256" key="1">
    <source>
        <dbReference type="ARBA" id="ARBA00008857"/>
    </source>
</evidence>
<evidence type="ECO:0000256" key="2">
    <source>
        <dbReference type="ARBA" id="ARBA00022908"/>
    </source>
</evidence>
<evidence type="ECO:0000259" key="4">
    <source>
        <dbReference type="Pfam" id="PF13356"/>
    </source>
</evidence>
<dbReference type="Gene3D" id="1.10.150.130">
    <property type="match status" value="1"/>
</dbReference>
<dbReference type="EMBL" id="OY288114">
    <property type="protein sequence ID" value="CAJ0860236.1"/>
    <property type="molecule type" value="Genomic_DNA"/>
</dbReference>
<dbReference type="GO" id="GO:0015074">
    <property type="term" value="P:DNA integration"/>
    <property type="evidence" value="ECO:0007669"/>
    <property type="project" value="UniProtKB-KW"/>
</dbReference>
<organism evidence="5">
    <name type="scientific">freshwater sediment metagenome</name>
    <dbReference type="NCBI Taxonomy" id="556182"/>
    <lineage>
        <taxon>unclassified sequences</taxon>
        <taxon>metagenomes</taxon>
        <taxon>ecological metagenomes</taxon>
    </lineage>
</organism>
<protein>
    <recommendedName>
        <fullName evidence="4">Integrase DNA-binding domain-containing protein</fullName>
    </recommendedName>
</protein>
<dbReference type="InterPro" id="IPR050808">
    <property type="entry name" value="Phage_Integrase"/>
</dbReference>
<dbReference type="Gene3D" id="3.30.160.390">
    <property type="entry name" value="Integrase, DNA-binding domain"/>
    <property type="match status" value="1"/>
</dbReference>
<dbReference type="PANTHER" id="PTHR30629:SF2">
    <property type="entry name" value="PROPHAGE INTEGRASE INTS-RELATED"/>
    <property type="match status" value="1"/>
</dbReference>
<gene>
    <name evidence="5" type="ORF">AMST5_01283</name>
</gene>
<dbReference type="GO" id="GO:0003677">
    <property type="term" value="F:DNA binding"/>
    <property type="evidence" value="ECO:0007669"/>
    <property type="project" value="UniProtKB-KW"/>
</dbReference>
<feature type="domain" description="Integrase DNA-binding" evidence="4">
    <location>
        <begin position="5"/>
        <end position="89"/>
    </location>
</feature>
<dbReference type="InterPro" id="IPR025166">
    <property type="entry name" value="Integrase_DNA_bind_dom"/>
</dbReference>
<dbReference type="AlphaFoldDB" id="A0AA48LY75"/>